<name>A0ABQ5TLP8_9BACI</name>
<keyword evidence="2" id="KW-1185">Reference proteome</keyword>
<evidence type="ECO:0000313" key="1">
    <source>
        <dbReference type="EMBL" id="GLO65457.1"/>
    </source>
</evidence>
<dbReference type="Proteomes" id="UP001275436">
    <property type="component" value="Unassembled WGS sequence"/>
</dbReference>
<accession>A0ABQ5TLP8</accession>
<dbReference type="InterPro" id="IPR004260">
    <property type="entry name" value="Pyr-dimer_DNA_glycosylase"/>
</dbReference>
<proteinExistence type="predicted"/>
<evidence type="ECO:0000313" key="2">
    <source>
        <dbReference type="Proteomes" id="UP001275436"/>
    </source>
</evidence>
<protein>
    <submittedName>
        <fullName evidence="1">Uncharacterized protein</fullName>
    </submittedName>
</protein>
<dbReference type="RefSeq" id="WP_215064238.1">
    <property type="nucleotide sequence ID" value="NZ_BSKO01000001.1"/>
</dbReference>
<dbReference type="Pfam" id="PF03013">
    <property type="entry name" value="Pyr_excise"/>
    <property type="match status" value="1"/>
</dbReference>
<comment type="caution">
    <text evidence="1">The sequence shown here is derived from an EMBL/GenBank/DDBJ whole genome shotgun (WGS) entry which is preliminary data.</text>
</comment>
<organism evidence="1 2">
    <name type="scientific">Oceanobacillus kimchii</name>
    <dbReference type="NCBI Taxonomy" id="746691"/>
    <lineage>
        <taxon>Bacteria</taxon>
        <taxon>Bacillati</taxon>
        <taxon>Bacillota</taxon>
        <taxon>Bacilli</taxon>
        <taxon>Bacillales</taxon>
        <taxon>Bacillaceae</taxon>
        <taxon>Oceanobacillus</taxon>
    </lineage>
</organism>
<dbReference type="EMBL" id="BSKO01000001">
    <property type="protein sequence ID" value="GLO65457.1"/>
    <property type="molecule type" value="Genomic_DNA"/>
</dbReference>
<reference evidence="1 2" key="1">
    <citation type="submission" date="2023-02" db="EMBL/GenBank/DDBJ databases">
        <title>Oceanobacillus kimchii IFOP_LL358 isolated form Alexandrium catenella lab strain.</title>
        <authorList>
            <person name="Gajardo G."/>
            <person name="Ueki S."/>
            <person name="Maruyama F."/>
        </authorList>
    </citation>
    <scope>NUCLEOTIDE SEQUENCE [LARGE SCALE GENOMIC DNA]</scope>
    <source>
        <strain evidence="1 2">IFOP_LL358</strain>
    </source>
</reference>
<gene>
    <name evidence="1" type="ORF">MACH08_12410</name>
</gene>
<sequence length="155" mass="18417">MQLFRVSANHQISAQFLDNRRLSKQVLETYQIIRVCLAELQIIEGNTKYLQHPIVKHVFNNGSPYLSDTWRYLQACNDEHILRGGIRNIEFRSQLFKLGQTIEEYKNLYSVEPLPPYFVYGDRKVYGQRAYELYQTLLYDKWSNDKIAPRCGIHR</sequence>